<feature type="compositionally biased region" description="Basic and acidic residues" evidence="4">
    <location>
        <begin position="930"/>
        <end position="942"/>
    </location>
</feature>
<dbReference type="InterPro" id="IPR036885">
    <property type="entry name" value="SWIB_MDM2_dom_sf"/>
</dbReference>
<feature type="region of interest" description="Disordered" evidence="4">
    <location>
        <begin position="920"/>
        <end position="942"/>
    </location>
</feature>
<dbReference type="InterPro" id="IPR056924">
    <property type="entry name" value="SH3_Tf2-1"/>
</dbReference>
<accession>A0A8J5L6G7</accession>
<comment type="caution">
    <text evidence="7">The sequence shown here is derived from an EMBL/GenBank/DDBJ whole genome shotgun (WGS) entry which is preliminary data.</text>
</comment>
<dbReference type="PROSITE" id="PS51925">
    <property type="entry name" value="SWIB_MDM2"/>
    <property type="match status" value="1"/>
</dbReference>
<dbReference type="SMART" id="SM00249">
    <property type="entry name" value="PHD"/>
    <property type="match status" value="1"/>
</dbReference>
<proteinExistence type="predicted"/>
<keyword evidence="2" id="KW-0863">Zinc-finger</keyword>
<dbReference type="Gene3D" id="3.30.40.10">
    <property type="entry name" value="Zinc/RING finger domain, C3HC4 (zinc finger)"/>
    <property type="match status" value="1"/>
</dbReference>
<dbReference type="PROSITE" id="PS51360">
    <property type="entry name" value="PLUS3"/>
    <property type="match status" value="1"/>
</dbReference>
<dbReference type="GO" id="GO:0008270">
    <property type="term" value="F:zinc ion binding"/>
    <property type="evidence" value="ECO:0007669"/>
    <property type="project" value="UniProtKB-KW"/>
</dbReference>
<evidence type="ECO:0000256" key="4">
    <source>
        <dbReference type="SAM" id="MobiDB-lite"/>
    </source>
</evidence>
<dbReference type="CDD" id="cd10567">
    <property type="entry name" value="SWIB-MDM2_like"/>
    <property type="match status" value="1"/>
</dbReference>
<reference evidence="7 8" key="1">
    <citation type="submission" date="2020-08" db="EMBL/GenBank/DDBJ databases">
        <title>Plant Genome Project.</title>
        <authorList>
            <person name="Zhang R.-G."/>
        </authorList>
    </citation>
    <scope>NUCLEOTIDE SEQUENCE [LARGE SCALE GENOMIC DNA]</scope>
    <source>
        <tissue evidence="7">Rhizome</tissue>
    </source>
</reference>
<dbReference type="Gene3D" id="3.90.70.200">
    <property type="entry name" value="Plus-3 domain"/>
    <property type="match status" value="1"/>
</dbReference>
<dbReference type="Pfam" id="PF24626">
    <property type="entry name" value="SH3_Tf2-1"/>
    <property type="match status" value="1"/>
</dbReference>
<evidence type="ECO:0000313" key="8">
    <source>
        <dbReference type="Proteomes" id="UP000734854"/>
    </source>
</evidence>
<dbReference type="Proteomes" id="UP000734854">
    <property type="component" value="Unassembled WGS sequence"/>
</dbReference>
<evidence type="ECO:0000256" key="1">
    <source>
        <dbReference type="ARBA" id="ARBA00022723"/>
    </source>
</evidence>
<dbReference type="SUPFAM" id="SSF53098">
    <property type="entry name" value="Ribonuclease H-like"/>
    <property type="match status" value="1"/>
</dbReference>
<dbReference type="InterPro" id="IPR004343">
    <property type="entry name" value="Plus-3_dom"/>
</dbReference>
<dbReference type="SUPFAM" id="SSF57903">
    <property type="entry name" value="FYVE/PHD zinc finger"/>
    <property type="match status" value="1"/>
</dbReference>
<dbReference type="InterPro" id="IPR001965">
    <property type="entry name" value="Znf_PHD"/>
</dbReference>
<keyword evidence="8" id="KW-1185">Reference proteome</keyword>
<dbReference type="InterPro" id="IPR013083">
    <property type="entry name" value="Znf_RING/FYVE/PHD"/>
</dbReference>
<gene>
    <name evidence="7" type="ORF">ZIOFF_032541</name>
</gene>
<protein>
    <submittedName>
        <fullName evidence="7">Uncharacterized protein</fullName>
    </submittedName>
</protein>
<evidence type="ECO:0000256" key="3">
    <source>
        <dbReference type="ARBA" id="ARBA00022833"/>
    </source>
</evidence>
<dbReference type="Pfam" id="PF02201">
    <property type="entry name" value="SWIB"/>
    <property type="match status" value="1"/>
</dbReference>
<dbReference type="Pfam" id="PF22908">
    <property type="entry name" value="PHD_NSD"/>
    <property type="match status" value="1"/>
</dbReference>
<keyword evidence="1" id="KW-0479">Metal-binding</keyword>
<name>A0A8J5L6G7_ZINOF</name>
<dbReference type="GO" id="GO:0003677">
    <property type="term" value="F:DNA binding"/>
    <property type="evidence" value="ECO:0007669"/>
    <property type="project" value="InterPro"/>
</dbReference>
<dbReference type="SUPFAM" id="SSF159042">
    <property type="entry name" value="Plus3-like"/>
    <property type="match status" value="1"/>
</dbReference>
<dbReference type="Gene3D" id="1.10.245.10">
    <property type="entry name" value="SWIB/MDM2 domain"/>
    <property type="match status" value="1"/>
</dbReference>
<keyword evidence="3" id="KW-0862">Zinc</keyword>
<dbReference type="PANTHER" id="PTHR46851">
    <property type="entry name" value="OS01G0884500 PROTEIN"/>
    <property type="match status" value="1"/>
</dbReference>
<evidence type="ECO:0000256" key="2">
    <source>
        <dbReference type="ARBA" id="ARBA00022771"/>
    </source>
</evidence>
<dbReference type="InterPro" id="IPR045894">
    <property type="entry name" value="At5g08430-like"/>
</dbReference>
<evidence type="ECO:0000313" key="7">
    <source>
        <dbReference type="EMBL" id="KAG6507200.1"/>
    </source>
</evidence>
<feature type="domain" description="Plus3" evidence="5">
    <location>
        <begin position="754"/>
        <end position="888"/>
    </location>
</feature>
<dbReference type="Pfam" id="PF03126">
    <property type="entry name" value="Plus-3"/>
    <property type="match status" value="1"/>
</dbReference>
<dbReference type="AlphaFoldDB" id="A0A8J5L6G7"/>
<sequence length="956" mass="108901">MALHWVPPLCAPPRHWVPCFLHWVRPLCAPPRHCTGCLRSAHRQGTGCPVSCTGCARSAHPHGTALGASALRTAKALGASVSCTGCVRSAHHHGTALGASALRTTKALGASISCTGIRDVSLLDQVYQKLLDQVQNGEVKKYWIEGLLFVKGSWAYVPSAPLRKELMQETHDPRWGSHPGTERLKEAGLLQPLPIPERPWHSVSMDFSLGFPKVNGLTSILIVVDQFSKYAVFLGAPTVGERVLLKLTPQMWKKIIAKTMHRGLIPRYDEPFEVMNKVENVAYRLKLPDKLKIHPTFHVSFLKKFREDNQTRVQVSRALAVVRYEFDRKVERIFDDQVLGQSKKNQRIDYLVHCGVLPVPRKLIFPFLDQEGVIDLEYLCWFILGIDVRRCEMKRKRVPEEEIAEDYCFVCKDGGHLMVCDFKHCLKSYHPECVGKEPSILESEESWICDWHSCFICRKKSAFQCYCCPSSVCRHCLKDAEFVKFKKRTKGFCINCLKIAMLAEENIAVDSDGEKVDFKDIETYEFLFKEYWDIIKDKEGLTLADLQAANAALKRGKHLTGESDSDKLAEEDAGYDACENEADDDDDDDISPLVNLKRGRGRPRKHLARPKSKKRVFLGWGSTELINFLTSVGKDTEEPITQLDANEIIKDYIHKNNLFDPHSSKKIAVLCDDKLYALLGKKKVKYYKLYSMLENHFYATDESDEELSISSEEGDHSTRRCKREKKPFENKNLNWHPKSCQKNAFAPPEICYASIVGKNINAVYLKRSLFVELLKTPDTFDGKVTGCFVRVKLDRKDFEFTPAKMYKLGQVLGVKKSLETYKIGEMLTDIVLCVSNFHKDVQISRLSEDDFEEEECEELCQLANKGLFKRSTVAEFEKKIISIHADRMNHWIDKEIKLKTSAERQRLLQEIPRVIVDTQPFEGNTQSPITEKKEDKAVETTKSDMATGCEVVEVED</sequence>
<dbReference type="InterPro" id="IPR036128">
    <property type="entry name" value="Plus3-like_sf"/>
</dbReference>
<dbReference type="SUPFAM" id="SSF47592">
    <property type="entry name" value="SWIB/MDM2 domain"/>
    <property type="match status" value="1"/>
</dbReference>
<dbReference type="InterPro" id="IPR011011">
    <property type="entry name" value="Znf_FYVE_PHD"/>
</dbReference>
<dbReference type="EMBL" id="JACMSC010000009">
    <property type="protein sequence ID" value="KAG6507200.1"/>
    <property type="molecule type" value="Genomic_DNA"/>
</dbReference>
<feature type="domain" description="DM2" evidence="6">
    <location>
        <begin position="614"/>
        <end position="699"/>
    </location>
</feature>
<organism evidence="7 8">
    <name type="scientific">Zingiber officinale</name>
    <name type="common">Ginger</name>
    <name type="synonym">Amomum zingiber</name>
    <dbReference type="NCBI Taxonomy" id="94328"/>
    <lineage>
        <taxon>Eukaryota</taxon>
        <taxon>Viridiplantae</taxon>
        <taxon>Streptophyta</taxon>
        <taxon>Embryophyta</taxon>
        <taxon>Tracheophyta</taxon>
        <taxon>Spermatophyta</taxon>
        <taxon>Magnoliopsida</taxon>
        <taxon>Liliopsida</taxon>
        <taxon>Zingiberales</taxon>
        <taxon>Zingiberaceae</taxon>
        <taxon>Zingiber</taxon>
    </lineage>
</organism>
<dbReference type="SMART" id="SM00719">
    <property type="entry name" value="Plus3"/>
    <property type="match status" value="1"/>
</dbReference>
<dbReference type="InterPro" id="IPR012337">
    <property type="entry name" value="RNaseH-like_sf"/>
</dbReference>
<dbReference type="CDD" id="cd15568">
    <property type="entry name" value="PHD5_NSD"/>
    <property type="match status" value="1"/>
</dbReference>
<dbReference type="PANTHER" id="PTHR46851:SF11">
    <property type="entry name" value="GYF DOMAIN-CONTAINING PROTEIN"/>
    <property type="match status" value="1"/>
</dbReference>
<dbReference type="InterPro" id="IPR055198">
    <property type="entry name" value="NSD_PHD"/>
</dbReference>
<evidence type="ECO:0000259" key="6">
    <source>
        <dbReference type="PROSITE" id="PS51925"/>
    </source>
</evidence>
<evidence type="ECO:0000259" key="5">
    <source>
        <dbReference type="PROSITE" id="PS51360"/>
    </source>
</evidence>
<dbReference type="InterPro" id="IPR003121">
    <property type="entry name" value="SWIB_MDM2_domain"/>
</dbReference>